<dbReference type="GO" id="GO:0004672">
    <property type="term" value="F:protein kinase activity"/>
    <property type="evidence" value="ECO:0007669"/>
    <property type="project" value="InterPro"/>
</dbReference>
<dbReference type="Pfam" id="PF18101">
    <property type="entry name" value="Pan3_CK"/>
    <property type="match status" value="1"/>
</dbReference>
<dbReference type="SUPFAM" id="SSF56112">
    <property type="entry name" value="Protein kinase-like (PK-like)"/>
    <property type="match status" value="1"/>
</dbReference>
<evidence type="ECO:0000259" key="12">
    <source>
        <dbReference type="PROSITE" id="PS50103"/>
    </source>
</evidence>
<keyword evidence="7 10" id="KW-0862">Zinc</keyword>
<dbReference type="Pfam" id="PF00642">
    <property type="entry name" value="zf-CCCH"/>
    <property type="match status" value="1"/>
</dbReference>
<dbReference type="InterPro" id="IPR011009">
    <property type="entry name" value="Kinase-like_dom_sf"/>
</dbReference>
<accession>A0AA88H568</accession>
<dbReference type="GO" id="GO:0000289">
    <property type="term" value="P:nuclear-transcribed mRNA poly(A) tail shortening"/>
    <property type="evidence" value="ECO:0007669"/>
    <property type="project" value="InterPro"/>
</dbReference>
<evidence type="ECO:0000256" key="9">
    <source>
        <dbReference type="ARBA" id="ARBA00023054"/>
    </source>
</evidence>
<dbReference type="InterPro" id="IPR036855">
    <property type="entry name" value="Znf_CCCH_sf"/>
</dbReference>
<keyword evidence="5" id="KW-0547">Nucleotide-binding</keyword>
<evidence type="ECO:0000313" key="14">
    <source>
        <dbReference type="Proteomes" id="UP001187531"/>
    </source>
</evidence>
<comment type="subcellular location">
    <subcellularLocation>
        <location evidence="1">Cytoplasm</location>
    </subcellularLocation>
</comment>
<evidence type="ECO:0000256" key="2">
    <source>
        <dbReference type="ARBA" id="ARBA00022490"/>
    </source>
</evidence>
<dbReference type="Gene3D" id="1.10.287.3700">
    <property type="match status" value="1"/>
</dbReference>
<dbReference type="PROSITE" id="PS50103">
    <property type="entry name" value="ZF_C3H1"/>
    <property type="match status" value="1"/>
</dbReference>
<evidence type="ECO:0000256" key="8">
    <source>
        <dbReference type="ARBA" id="ARBA00022840"/>
    </source>
</evidence>
<dbReference type="EMBL" id="JAVRJZ010000090">
    <property type="protein sequence ID" value="KAK2703504.1"/>
    <property type="molecule type" value="Genomic_DNA"/>
</dbReference>
<evidence type="ECO:0000256" key="10">
    <source>
        <dbReference type="PROSITE-ProRule" id="PRU00723"/>
    </source>
</evidence>
<gene>
    <name evidence="13" type="ORF">QYM36_018084</name>
</gene>
<reference evidence="13" key="1">
    <citation type="submission" date="2023-07" db="EMBL/GenBank/DDBJ databases">
        <title>Chromosome-level genome assembly of Artemia franciscana.</title>
        <authorList>
            <person name="Jo E."/>
        </authorList>
    </citation>
    <scope>NUCLEOTIDE SEQUENCE</scope>
    <source>
        <tissue evidence="13">Whole body</tissue>
    </source>
</reference>
<evidence type="ECO:0000313" key="13">
    <source>
        <dbReference type="EMBL" id="KAK2703504.1"/>
    </source>
</evidence>
<dbReference type="GO" id="GO:0006397">
    <property type="term" value="P:mRNA processing"/>
    <property type="evidence" value="ECO:0007669"/>
    <property type="project" value="UniProtKB-KW"/>
</dbReference>
<evidence type="ECO:0000256" key="3">
    <source>
        <dbReference type="ARBA" id="ARBA00022664"/>
    </source>
</evidence>
<dbReference type="GO" id="GO:0005524">
    <property type="term" value="F:ATP binding"/>
    <property type="evidence" value="ECO:0007669"/>
    <property type="project" value="UniProtKB-KW"/>
</dbReference>
<dbReference type="Gene3D" id="1.10.510.10">
    <property type="entry name" value="Transferase(Phosphotransferase) domain 1"/>
    <property type="match status" value="1"/>
</dbReference>
<dbReference type="FunFam" id="1.10.287.3700:FF:000001">
    <property type="entry name" value="PAN2-PAN3 deadenylation complex subunit PAN3"/>
    <property type="match status" value="1"/>
</dbReference>
<dbReference type="Proteomes" id="UP001187531">
    <property type="component" value="Unassembled WGS sequence"/>
</dbReference>
<comment type="caution">
    <text evidence="13">The sequence shown here is derived from an EMBL/GenBank/DDBJ whole genome shotgun (WGS) entry which is preliminary data.</text>
</comment>
<dbReference type="SMART" id="SM00356">
    <property type="entry name" value="ZnF_C3H1"/>
    <property type="match status" value="1"/>
</dbReference>
<dbReference type="Gene3D" id="1.20.5.5160">
    <property type="match status" value="1"/>
</dbReference>
<evidence type="ECO:0000256" key="4">
    <source>
        <dbReference type="ARBA" id="ARBA00022723"/>
    </source>
</evidence>
<feature type="zinc finger region" description="C3H1-type" evidence="10">
    <location>
        <begin position="44"/>
        <end position="72"/>
    </location>
</feature>
<keyword evidence="6 10" id="KW-0863">Zinc-finger</keyword>
<keyword evidence="2" id="KW-0963">Cytoplasm</keyword>
<dbReference type="SUPFAM" id="SSF90229">
    <property type="entry name" value="CCCH zinc finger"/>
    <property type="match status" value="1"/>
</dbReference>
<evidence type="ECO:0000256" key="6">
    <source>
        <dbReference type="ARBA" id="ARBA00022771"/>
    </source>
</evidence>
<dbReference type="InterPro" id="IPR030844">
    <property type="entry name" value="PAN3"/>
</dbReference>
<feature type="domain" description="C3H1-type" evidence="12">
    <location>
        <begin position="44"/>
        <end position="72"/>
    </location>
</feature>
<dbReference type="PROSITE" id="PS50011">
    <property type="entry name" value="PROTEIN_KINASE_DOM"/>
    <property type="match status" value="1"/>
</dbReference>
<evidence type="ECO:0000256" key="1">
    <source>
        <dbReference type="ARBA" id="ARBA00004496"/>
    </source>
</evidence>
<evidence type="ECO:0000256" key="7">
    <source>
        <dbReference type="ARBA" id="ARBA00022833"/>
    </source>
</evidence>
<dbReference type="PANTHER" id="PTHR12272">
    <property type="entry name" value="DEADENYLATION COMPLEX SUBUNIT PAN3"/>
    <property type="match status" value="1"/>
</dbReference>
<keyword evidence="9" id="KW-0175">Coiled coil</keyword>
<sequence>ASKMVCFHSRVIKSSQEELAEKFWNGVQALGIIRQMETLHSSPGRRQAVCRYFSASGSCYFGAECQFLHTQFGPPHFANAGCTNARPSIKTSRGPDIGTLSDTLRSVLNVSDATSTSNGAVIGSKLLPMASSAYDVDESSAEGSVMLLQENMGGTTYFFTEDEAIEQTTEELEEKPGFTAYQGPPSNLKLAEPGSASYFISNELKFSILHSYSVSLHPGAEIPVHIENYHQLSLLDQAPDEKSTVFGFVTSSYRAFHTKTGTQVVLRRIHGFRLASPKCLTLVEQWRKLHHSHIVQLREVFTTKAFGDHSIVFVYDYHAAAETLFERQFRSEADLRQESDPSVPKPYTQQKNRLLQQAGKGLLPESLIWSYVIQLSSALRAIHSNNMTCRTLDPTKILITGKSRLRLNCCGILDVLTFDPTSPTPSGNMLQHQQDDLTALGKLILAVSCCSLLAQQRDNLQVALDILSRNYSNDLKNLIVYLLTNTQRARSINDIMPMIGARFYSQLEATELRNDIMENELAKEMENGRLFRLLVKLGMIVDRPQLCLDLEWSETGNRYVLKLFRDYLLHAVTEEGRPWLDMSHIVSCLNKLDAGLDEKLCLTSRDERNILIVSYAELKHCFESSFEELNSAAMGGDLTNKITGDSSTHQRSHLSRR</sequence>
<evidence type="ECO:0000259" key="11">
    <source>
        <dbReference type="PROSITE" id="PS50011"/>
    </source>
</evidence>
<organism evidence="13 14">
    <name type="scientific">Artemia franciscana</name>
    <name type="common">Brine shrimp</name>
    <name type="synonym">Artemia sanfranciscana</name>
    <dbReference type="NCBI Taxonomy" id="6661"/>
    <lineage>
        <taxon>Eukaryota</taxon>
        <taxon>Metazoa</taxon>
        <taxon>Ecdysozoa</taxon>
        <taxon>Arthropoda</taxon>
        <taxon>Crustacea</taxon>
        <taxon>Branchiopoda</taxon>
        <taxon>Anostraca</taxon>
        <taxon>Artemiidae</taxon>
        <taxon>Artemia</taxon>
    </lineage>
</organism>
<dbReference type="GO" id="GO:0008143">
    <property type="term" value="F:poly(A) binding"/>
    <property type="evidence" value="ECO:0007669"/>
    <property type="project" value="TreeGrafter"/>
</dbReference>
<dbReference type="InterPro" id="IPR000719">
    <property type="entry name" value="Prot_kinase_dom"/>
</dbReference>
<dbReference type="InterPro" id="IPR000571">
    <property type="entry name" value="Znf_CCCH"/>
</dbReference>
<protein>
    <submittedName>
        <fullName evidence="13">Uncharacterized protein</fullName>
    </submittedName>
</protein>
<proteinExistence type="inferred from homology"/>
<dbReference type="InterPro" id="IPR041332">
    <property type="entry name" value="Pan3_CK"/>
</dbReference>
<evidence type="ECO:0000256" key="5">
    <source>
        <dbReference type="ARBA" id="ARBA00022741"/>
    </source>
</evidence>
<dbReference type="AlphaFoldDB" id="A0AA88H568"/>
<dbReference type="GO" id="GO:0031251">
    <property type="term" value="C:PAN complex"/>
    <property type="evidence" value="ECO:0007669"/>
    <property type="project" value="InterPro"/>
</dbReference>
<dbReference type="GO" id="GO:0008270">
    <property type="term" value="F:zinc ion binding"/>
    <property type="evidence" value="ECO:0007669"/>
    <property type="project" value="UniProtKB-KW"/>
</dbReference>
<feature type="non-terminal residue" evidence="13">
    <location>
        <position position="1"/>
    </location>
</feature>
<name>A0AA88H568_ARTSF</name>
<keyword evidence="4 10" id="KW-0479">Metal-binding</keyword>
<dbReference type="GO" id="GO:0000932">
    <property type="term" value="C:P-body"/>
    <property type="evidence" value="ECO:0007669"/>
    <property type="project" value="TreeGrafter"/>
</dbReference>
<keyword evidence="3" id="KW-0507">mRNA processing</keyword>
<feature type="domain" description="Protein kinase" evidence="11">
    <location>
        <begin position="235"/>
        <end position="504"/>
    </location>
</feature>
<dbReference type="Gene3D" id="6.10.250.3220">
    <property type="match status" value="1"/>
</dbReference>
<dbReference type="HAMAP" id="MF_03181">
    <property type="entry name" value="PAN3"/>
    <property type="match status" value="1"/>
</dbReference>
<dbReference type="PANTHER" id="PTHR12272:SF11">
    <property type="entry name" value="PAN2-PAN3 DEADENYLATION COMPLEX SUBUNIT PAN3"/>
    <property type="match status" value="1"/>
</dbReference>
<keyword evidence="14" id="KW-1185">Reference proteome</keyword>
<keyword evidence="8" id="KW-0067">ATP-binding</keyword>